<gene>
    <name evidence="2" type="ORF">EZMO1_1215</name>
</gene>
<protein>
    <submittedName>
        <fullName evidence="2">IS5 family transposase</fullName>
    </submittedName>
</protein>
<evidence type="ECO:0000259" key="1">
    <source>
        <dbReference type="Pfam" id="PF13340"/>
    </source>
</evidence>
<evidence type="ECO:0000313" key="3">
    <source>
        <dbReference type="Proteomes" id="UP000071065"/>
    </source>
</evidence>
<dbReference type="PANTHER" id="PTHR30007">
    <property type="entry name" value="PHP DOMAIN PROTEIN"/>
    <property type="match status" value="1"/>
</dbReference>
<dbReference type="STRING" id="570277.EZMO1_1215"/>
<reference evidence="2 3" key="1">
    <citation type="journal article" date="2016" name="Front. Microbiol.">
        <title>Genomic Insight into the Host-Endosymbiont Relationship of Endozoicomonas montiporae CL-33(T) with its Coral Host.</title>
        <authorList>
            <person name="Ding J.-Y."/>
            <person name="Shiu J.-H."/>
            <person name="Chen W.-M."/>
            <person name="Chiang Y.-R."/>
            <person name="Tang S.-L."/>
        </authorList>
    </citation>
    <scope>NUCLEOTIDE SEQUENCE [LARGE SCALE GENOMIC DNA]</scope>
    <source>
        <strain evidence="2 3">CL-33</strain>
    </source>
</reference>
<dbReference type="KEGG" id="emp:EZMO1_1215"/>
<dbReference type="InterPro" id="IPR025161">
    <property type="entry name" value="IS402-like_dom"/>
</dbReference>
<dbReference type="EMBL" id="CP013251">
    <property type="protein sequence ID" value="AMO55408.1"/>
    <property type="molecule type" value="Genomic_DNA"/>
</dbReference>
<dbReference type="Proteomes" id="UP000071065">
    <property type="component" value="Chromosome"/>
</dbReference>
<dbReference type="OrthoDB" id="1551210at2"/>
<dbReference type="PATRIC" id="fig|570277.3.peg.1330"/>
<dbReference type="AlphaFoldDB" id="A0A142B9I2"/>
<feature type="domain" description="Insertion element IS402-like" evidence="1">
    <location>
        <begin position="6"/>
        <end position="83"/>
    </location>
</feature>
<accession>A0A142B9I2</accession>
<proteinExistence type="predicted"/>
<evidence type="ECO:0000313" key="2">
    <source>
        <dbReference type="EMBL" id="AMO55408.1"/>
    </source>
</evidence>
<name>A0A142B9I2_9GAMM</name>
<dbReference type="RefSeq" id="WP_051789757.1">
    <property type="nucleotide sequence ID" value="NZ_CP013251.1"/>
</dbReference>
<dbReference type="PANTHER" id="PTHR30007:SF0">
    <property type="entry name" value="TRANSPOSASE"/>
    <property type="match status" value="1"/>
</dbReference>
<dbReference type="Pfam" id="PF13340">
    <property type="entry name" value="DUF4096"/>
    <property type="match status" value="1"/>
</dbReference>
<organism evidence="2 3">
    <name type="scientific">Endozoicomonas montiporae CL-33</name>
    <dbReference type="NCBI Taxonomy" id="570277"/>
    <lineage>
        <taxon>Bacteria</taxon>
        <taxon>Pseudomonadati</taxon>
        <taxon>Pseudomonadota</taxon>
        <taxon>Gammaproteobacteria</taxon>
        <taxon>Oceanospirillales</taxon>
        <taxon>Endozoicomonadaceae</taxon>
        <taxon>Endozoicomonas</taxon>
    </lineage>
</organism>
<sequence>MYPSDLTDDQWKVIQPFFPDPGYDQPKNGRPREWAYRHILDAIIYVDKTGCQWRQLPSDFPPWGTVYTYFRNWRLDGTWKKLHDALRDKVRLSVVKLAQPTAGRSHLACGNKITPRIWHSAI</sequence>